<dbReference type="InterPro" id="IPR036852">
    <property type="entry name" value="Peptidase_S8/S53_dom_sf"/>
</dbReference>
<evidence type="ECO:0000313" key="1">
    <source>
        <dbReference type="EMBL" id="MCR1824075.1"/>
    </source>
</evidence>
<comment type="caution">
    <text evidence="1">The sequence shown here is derived from an EMBL/GenBank/DDBJ whole genome shotgun (WGS) entry which is preliminary data.</text>
</comment>
<proteinExistence type="predicted"/>
<organism evidence="1 2">
    <name type="scientific">Terrisporobacter muris</name>
    <dbReference type="NCBI Taxonomy" id="2963284"/>
    <lineage>
        <taxon>Bacteria</taxon>
        <taxon>Bacillati</taxon>
        <taxon>Bacillota</taxon>
        <taxon>Clostridia</taxon>
        <taxon>Peptostreptococcales</taxon>
        <taxon>Peptostreptococcaceae</taxon>
        <taxon>Terrisporobacter</taxon>
    </lineage>
</organism>
<dbReference type="Proteomes" id="UP001140817">
    <property type="component" value="Unassembled WGS sequence"/>
</dbReference>
<protein>
    <submittedName>
        <fullName evidence="1">Uncharacterized protein</fullName>
    </submittedName>
</protein>
<feature type="non-terminal residue" evidence="1">
    <location>
        <position position="1"/>
    </location>
</feature>
<keyword evidence="2" id="KW-1185">Reference proteome</keyword>
<accession>A0A9X2MCH9</accession>
<gene>
    <name evidence="1" type="ORF">NSA58_14890</name>
</gene>
<dbReference type="GO" id="GO:0004252">
    <property type="term" value="F:serine-type endopeptidase activity"/>
    <property type="evidence" value="ECO:0007669"/>
    <property type="project" value="InterPro"/>
</dbReference>
<reference evidence="1" key="1">
    <citation type="submission" date="2022-07" db="EMBL/GenBank/DDBJ databases">
        <title>Enhanced cultured diversity of the mouse gut microbiota enables custom-made synthetic communities.</title>
        <authorList>
            <person name="Afrizal A."/>
        </authorList>
    </citation>
    <scope>NUCLEOTIDE SEQUENCE</scope>
    <source>
        <strain evidence="1">DSM 29186</strain>
    </source>
</reference>
<sequence>RLTGTAAAAAYVSGACALFYQYTIVDDRYPYEGFTPNMKAFFIRFTFFRKNPSSIQAMFNSEIK</sequence>
<dbReference type="EMBL" id="JANKBY010000240">
    <property type="protein sequence ID" value="MCR1824075.1"/>
    <property type="molecule type" value="Genomic_DNA"/>
</dbReference>
<name>A0A9X2MCH9_9FIRM</name>
<dbReference type="Gene3D" id="3.40.50.200">
    <property type="entry name" value="Peptidase S8/S53 domain"/>
    <property type="match status" value="1"/>
</dbReference>
<dbReference type="GO" id="GO:0006508">
    <property type="term" value="P:proteolysis"/>
    <property type="evidence" value="ECO:0007669"/>
    <property type="project" value="InterPro"/>
</dbReference>
<dbReference type="RefSeq" id="WP_257560634.1">
    <property type="nucleotide sequence ID" value="NZ_JANKBY010000240.1"/>
</dbReference>
<evidence type="ECO:0000313" key="2">
    <source>
        <dbReference type="Proteomes" id="UP001140817"/>
    </source>
</evidence>
<dbReference type="AlphaFoldDB" id="A0A9X2MCH9"/>